<evidence type="ECO:0000256" key="1">
    <source>
        <dbReference type="SAM" id="SignalP"/>
    </source>
</evidence>
<evidence type="ECO:0000313" key="2">
    <source>
        <dbReference type="EMBL" id="CAI8047488.1"/>
    </source>
</evidence>
<name>A0AA35TGE1_GEOBA</name>
<organism evidence="2 3">
    <name type="scientific">Geodia barretti</name>
    <name type="common">Barrett's horny sponge</name>
    <dbReference type="NCBI Taxonomy" id="519541"/>
    <lineage>
        <taxon>Eukaryota</taxon>
        <taxon>Metazoa</taxon>
        <taxon>Porifera</taxon>
        <taxon>Demospongiae</taxon>
        <taxon>Heteroscleromorpha</taxon>
        <taxon>Tetractinellida</taxon>
        <taxon>Astrophorina</taxon>
        <taxon>Geodiidae</taxon>
        <taxon>Geodia</taxon>
    </lineage>
</organism>
<protein>
    <submittedName>
        <fullName evidence="2">Uncharacterized protein</fullName>
    </submittedName>
</protein>
<comment type="caution">
    <text evidence="2">The sequence shown here is derived from an EMBL/GenBank/DDBJ whole genome shotgun (WGS) entry which is preliminary data.</text>
</comment>
<proteinExistence type="predicted"/>
<evidence type="ECO:0000313" key="3">
    <source>
        <dbReference type="Proteomes" id="UP001174909"/>
    </source>
</evidence>
<accession>A0AA35TGE1</accession>
<dbReference type="Proteomes" id="UP001174909">
    <property type="component" value="Unassembled WGS sequence"/>
</dbReference>
<keyword evidence="3" id="KW-1185">Reference proteome</keyword>
<feature type="chain" id="PRO_5041257963" evidence="1">
    <location>
        <begin position="28"/>
        <end position="46"/>
    </location>
</feature>
<reference evidence="2" key="1">
    <citation type="submission" date="2023-03" db="EMBL/GenBank/DDBJ databases">
        <authorList>
            <person name="Steffen K."/>
            <person name="Cardenas P."/>
        </authorList>
    </citation>
    <scope>NUCLEOTIDE SEQUENCE</scope>
</reference>
<feature type="signal peptide" evidence="1">
    <location>
        <begin position="1"/>
        <end position="27"/>
    </location>
</feature>
<keyword evidence="1" id="KW-0732">Signal</keyword>
<dbReference type="EMBL" id="CASHTH010003644">
    <property type="protein sequence ID" value="CAI8047488.1"/>
    <property type="molecule type" value="Genomic_DNA"/>
</dbReference>
<dbReference type="AlphaFoldDB" id="A0AA35TGE1"/>
<gene>
    <name evidence="2" type="ORF">GBAR_LOCUS26246</name>
</gene>
<sequence>MNVAMREIPLLWLGIAITVVFIQTAEAQVSPVASFNDLRCAGESCW</sequence>